<dbReference type="AlphaFoldDB" id="E1YLI3"/>
<protein>
    <submittedName>
        <fullName evidence="1">Uncharacterized protein</fullName>
    </submittedName>
</protein>
<reference evidence="1" key="1">
    <citation type="journal article" date="2011" name="Environ. Microbiol.">
        <title>Genomic insights into the metabolic potential of the polycyclic aromatic hydrocarbon degrading sulfate-reducing Deltaproteobacterium N47.</title>
        <authorList>
            <person name="Bergmann F."/>
            <person name="Selesi D."/>
            <person name="Weinmaier T."/>
            <person name="Tischler P."/>
            <person name="Rattei T."/>
            <person name="Meckenstock R.U."/>
        </authorList>
    </citation>
    <scope>NUCLEOTIDE SEQUENCE</scope>
</reference>
<accession>E1YLI3</accession>
<gene>
    <name evidence="1" type="ORF">N47_E44780</name>
</gene>
<name>E1YLI3_9BACT</name>
<sequence length="78" mass="8797">MKIHQLAQNLGNARNVAKYMVVNLILVGVVAQRNPEWSTDLREVEGQESYGVKSLFVTMDIVSYNRKGESCRWTGSPI</sequence>
<evidence type="ECO:0000313" key="1">
    <source>
        <dbReference type="EMBL" id="CBX30966.1"/>
    </source>
</evidence>
<organism evidence="1">
    <name type="scientific">uncultured Desulfobacterium sp</name>
    <dbReference type="NCBI Taxonomy" id="201089"/>
    <lineage>
        <taxon>Bacteria</taxon>
        <taxon>Pseudomonadati</taxon>
        <taxon>Thermodesulfobacteriota</taxon>
        <taxon>Desulfobacteria</taxon>
        <taxon>Desulfobacterales</taxon>
        <taxon>Desulfobacteriaceae</taxon>
        <taxon>Desulfobacterium</taxon>
        <taxon>environmental samples</taxon>
    </lineage>
</organism>
<proteinExistence type="predicted"/>
<dbReference type="EMBL" id="FR695877">
    <property type="protein sequence ID" value="CBX30966.1"/>
    <property type="molecule type" value="Genomic_DNA"/>
</dbReference>